<dbReference type="WBParaSite" id="PSU_v2.g2504.t1">
    <property type="protein sequence ID" value="PSU_v2.g2504.t1"/>
    <property type="gene ID" value="PSU_v2.g2504"/>
</dbReference>
<dbReference type="Proteomes" id="UP000887577">
    <property type="component" value="Unplaced"/>
</dbReference>
<evidence type="ECO:0000313" key="2">
    <source>
        <dbReference type="WBParaSite" id="PSU_v2.g2504.t1"/>
    </source>
</evidence>
<protein>
    <submittedName>
        <fullName evidence="2">Uncharacterized protein</fullName>
    </submittedName>
</protein>
<sequence length="114" mass="13211">MRRLPLGHALQPSVPEWTGWWIEFLFTSSNFHATESEFTLYGVKVFANYSSQETLFVGHKDKYYIYNQTVSDDTNDKPSAIAADIFANRHYSYFCSSLSKYPINTDESYGLKAW</sequence>
<keyword evidence="1" id="KW-1185">Reference proteome</keyword>
<accession>A0A914YWP8</accession>
<reference evidence="2" key="1">
    <citation type="submission" date="2022-11" db="UniProtKB">
        <authorList>
            <consortium name="WormBaseParasite"/>
        </authorList>
    </citation>
    <scope>IDENTIFICATION</scope>
</reference>
<evidence type="ECO:0000313" key="1">
    <source>
        <dbReference type="Proteomes" id="UP000887577"/>
    </source>
</evidence>
<name>A0A914YWP8_9BILA</name>
<proteinExistence type="predicted"/>
<organism evidence="1 2">
    <name type="scientific">Panagrolaimus superbus</name>
    <dbReference type="NCBI Taxonomy" id="310955"/>
    <lineage>
        <taxon>Eukaryota</taxon>
        <taxon>Metazoa</taxon>
        <taxon>Ecdysozoa</taxon>
        <taxon>Nematoda</taxon>
        <taxon>Chromadorea</taxon>
        <taxon>Rhabditida</taxon>
        <taxon>Tylenchina</taxon>
        <taxon>Panagrolaimomorpha</taxon>
        <taxon>Panagrolaimoidea</taxon>
        <taxon>Panagrolaimidae</taxon>
        <taxon>Panagrolaimus</taxon>
    </lineage>
</organism>
<dbReference type="AlphaFoldDB" id="A0A914YWP8"/>